<sequence length="158" mass="17781">MILGVWLGSKGDKEIKDTDYIAQNGPHSRVYKKGESVNLNKTYGITVHSVKKTKPSVLFHEFGEDFDIGKDNKLVEVKLTVKNFSNKDIHVYTIDFEIMESKETFRYASSASGGLEQSKIKPKESVNGSLFFKVPKDVHSYTLVFSPDLGSNVVKFKL</sequence>
<dbReference type="InterPro" id="IPR029050">
    <property type="entry name" value="Immunoprotect_excell_Ig-like"/>
</dbReference>
<accession>A0A345ASI1</accession>
<dbReference type="Gene3D" id="2.60.40.1240">
    <property type="match status" value="1"/>
</dbReference>
<evidence type="ECO:0000256" key="1">
    <source>
        <dbReference type="ARBA" id="ARBA00022729"/>
    </source>
</evidence>
<organism evidence="3 4">
    <name type="scientific">Paenibacillus phage C7Cdelta</name>
    <dbReference type="NCBI Taxonomy" id="2249773"/>
    <lineage>
        <taxon>Viruses</taxon>
        <taxon>Duplodnaviria</taxon>
        <taxon>Heunggongvirae</taxon>
        <taxon>Uroviricota</taxon>
        <taxon>Caudoviricetes</taxon>
        <taxon>Halcyonevirus</taxon>
        <taxon>Halcyonevirus C7Cdelta</taxon>
    </lineage>
</organism>
<evidence type="ECO:0000259" key="2">
    <source>
        <dbReference type="Pfam" id="PF11611"/>
    </source>
</evidence>
<keyword evidence="1" id="KW-0732">Signal</keyword>
<dbReference type="InterPro" id="IPR029051">
    <property type="entry name" value="DUF4352"/>
</dbReference>
<name>A0A345ASI1_9CAUD</name>
<proteinExistence type="predicted"/>
<keyword evidence="4" id="KW-1185">Reference proteome</keyword>
<evidence type="ECO:0000313" key="3">
    <source>
        <dbReference type="EMBL" id="AXF39785.1"/>
    </source>
</evidence>
<reference evidence="4" key="1">
    <citation type="submission" date="2018-06" db="EMBL/GenBank/DDBJ databases">
        <authorList>
            <person name="Merrill B.D."/>
            <person name="Payne A.M."/>
            <person name="Hilton J.A."/>
            <person name="Ward A.T."/>
            <person name="Fajardo C.P."/>
            <person name="Mangohig J."/>
            <person name="Hope S."/>
            <person name="Tsourkas P.K."/>
        </authorList>
    </citation>
    <scope>NUCLEOTIDE SEQUENCE [LARGE SCALE GENOMIC DNA]</scope>
</reference>
<dbReference type="Proteomes" id="UP000255577">
    <property type="component" value="Genome"/>
</dbReference>
<evidence type="ECO:0000313" key="4">
    <source>
        <dbReference type="Proteomes" id="UP000255577"/>
    </source>
</evidence>
<dbReference type="EMBL" id="MH431938">
    <property type="protein sequence ID" value="AXF39785.1"/>
    <property type="molecule type" value="Genomic_DNA"/>
</dbReference>
<dbReference type="Pfam" id="PF11611">
    <property type="entry name" value="DUF4352"/>
    <property type="match status" value="1"/>
</dbReference>
<feature type="domain" description="DUF4352" evidence="2">
    <location>
        <begin position="31"/>
        <end position="151"/>
    </location>
</feature>
<protein>
    <recommendedName>
        <fullName evidence="2">DUF4352 domain-containing protein</fullName>
    </recommendedName>
</protein>
<gene>
    <name evidence="3" type="ORF">C7CDELTA_24</name>
</gene>